<dbReference type="Gene3D" id="3.30.870.30">
    <property type="entry name" value="MITD, C-terminal phospholipase D-like domain"/>
    <property type="match status" value="1"/>
</dbReference>
<evidence type="ECO:0000313" key="3">
    <source>
        <dbReference type="WBParaSite" id="SSTP_0000171200.1"/>
    </source>
</evidence>
<dbReference type="STRING" id="6248.A0A0K0DWU6"/>
<proteinExistence type="predicted"/>
<organism evidence="3">
    <name type="scientific">Strongyloides stercoralis</name>
    <name type="common">Threadworm</name>
    <dbReference type="NCBI Taxonomy" id="6248"/>
    <lineage>
        <taxon>Eukaryota</taxon>
        <taxon>Metazoa</taxon>
        <taxon>Ecdysozoa</taxon>
        <taxon>Nematoda</taxon>
        <taxon>Chromadorea</taxon>
        <taxon>Rhabditida</taxon>
        <taxon>Tylenchina</taxon>
        <taxon>Panagrolaimomorpha</taxon>
        <taxon>Strongyloidoidea</taxon>
        <taxon>Strongyloididae</taxon>
        <taxon>Strongyloides</taxon>
    </lineage>
</organism>
<evidence type="ECO:0000313" key="2">
    <source>
        <dbReference type="Proteomes" id="UP000035681"/>
    </source>
</evidence>
<sequence length="431" mass="50396">MSQDFFVEVICDIKDRLEIVESMEDYSKRCEFIEDIQYLMKVLKIAPSNEYPEIEEVEKQVNNLKNSNNFILNNDNIPSCSNSTYDDSDYVAENFNDIQNEYKAVKIAKEDGNYNEYISGIKTVTTKILNLYHATPNDHYLNSIIFDSYLEVKRELDEVNIASENEEKGKKERNKNLINIIDKECRNSSLSSDSTSWSEVVSKKKQTFDINDVKVTSIADKIRDNIPNDPRIPGSIPKKELHSNATYLGIRIIKEKSSGHGFESIFGKYIRLHKKDNSYKPVKSITVKDPYLSEDVQVKNILDFFKYCWRNINTLEKFEIITEAPKSQKNIVKLKKQYGKSKTDNQIVNMLNNQETKIRCFMSEIENHCKSSGVDFSATYEKNIHERYVYFDNGIFCTLERGFDFYYNNYNNSSNRDEWNCKATYVAYYRI</sequence>
<evidence type="ECO:0000313" key="4">
    <source>
        <dbReference type="WBParaSite" id="TCONS_00006253.p1"/>
    </source>
</evidence>
<dbReference type="Proteomes" id="UP000035681">
    <property type="component" value="Unplaced"/>
</dbReference>
<dbReference type="WBParaSite" id="SSTP_0000171200.1">
    <property type="protein sequence ID" value="SSTP_0000171200.1"/>
    <property type="gene ID" value="SSTP_0000171200"/>
</dbReference>
<dbReference type="InterPro" id="IPR038113">
    <property type="entry name" value="MITD1_C_sf"/>
</dbReference>
<protein>
    <submittedName>
        <fullName evidence="3 4">MIT_C domain-containing protein</fullName>
    </submittedName>
</protein>
<feature type="domain" description="MITD1 C-terminal phospholipase D-like" evidence="1">
    <location>
        <begin position="259"/>
        <end position="330"/>
    </location>
</feature>
<dbReference type="WBParaSite" id="TCONS_00006253.p1">
    <property type="protein sequence ID" value="TCONS_00006253.p1"/>
    <property type="gene ID" value="XLOC_004416"/>
</dbReference>
<dbReference type="InterPro" id="IPR032341">
    <property type="entry name" value="MITD1_C"/>
</dbReference>
<feature type="domain" description="MITD1 C-terminal phospholipase D-like" evidence="1">
    <location>
        <begin position="342"/>
        <end position="428"/>
    </location>
</feature>
<dbReference type="Pfam" id="PF16565">
    <property type="entry name" value="MIT_C"/>
    <property type="match status" value="2"/>
</dbReference>
<dbReference type="AlphaFoldDB" id="A0A0K0DWU6"/>
<reference evidence="3" key="1">
    <citation type="submission" date="2015-08" db="UniProtKB">
        <authorList>
            <consortium name="WormBaseParasite"/>
        </authorList>
    </citation>
    <scope>IDENTIFICATION</scope>
</reference>
<accession>A0A0K0DWU6</accession>
<name>A0A0K0DWU6_STRER</name>
<evidence type="ECO:0000259" key="1">
    <source>
        <dbReference type="Pfam" id="PF16565"/>
    </source>
</evidence>
<keyword evidence="2" id="KW-1185">Reference proteome</keyword>